<feature type="signal peptide" evidence="1">
    <location>
        <begin position="1"/>
        <end position="19"/>
    </location>
</feature>
<name>A0ABW5YFI8_9SPHI</name>
<evidence type="ECO:0000313" key="3">
    <source>
        <dbReference type="Proteomes" id="UP001597557"/>
    </source>
</evidence>
<evidence type="ECO:0000313" key="2">
    <source>
        <dbReference type="EMBL" id="MFD2874031.1"/>
    </source>
</evidence>
<reference evidence="3" key="1">
    <citation type="journal article" date="2019" name="Int. J. Syst. Evol. Microbiol.">
        <title>The Global Catalogue of Microorganisms (GCM) 10K type strain sequencing project: providing services to taxonomists for standard genome sequencing and annotation.</title>
        <authorList>
            <consortium name="The Broad Institute Genomics Platform"/>
            <consortium name="The Broad Institute Genome Sequencing Center for Infectious Disease"/>
            <person name="Wu L."/>
            <person name="Ma J."/>
        </authorList>
    </citation>
    <scope>NUCLEOTIDE SEQUENCE [LARGE SCALE GENOMIC DNA]</scope>
    <source>
        <strain evidence="3">KCTC 22437</strain>
    </source>
</reference>
<gene>
    <name evidence="2" type="ORF">ACFS5N_16230</name>
</gene>
<keyword evidence="1" id="KW-0732">Signal</keyword>
<organism evidence="2 3">
    <name type="scientific">Mucilaginibacter ximonensis</name>
    <dbReference type="NCBI Taxonomy" id="538021"/>
    <lineage>
        <taxon>Bacteria</taxon>
        <taxon>Pseudomonadati</taxon>
        <taxon>Bacteroidota</taxon>
        <taxon>Sphingobacteriia</taxon>
        <taxon>Sphingobacteriales</taxon>
        <taxon>Sphingobacteriaceae</taxon>
        <taxon>Mucilaginibacter</taxon>
    </lineage>
</organism>
<comment type="caution">
    <text evidence="2">The sequence shown here is derived from an EMBL/GenBank/DDBJ whole genome shotgun (WGS) entry which is preliminary data.</text>
</comment>
<keyword evidence="3" id="KW-1185">Reference proteome</keyword>
<dbReference type="EMBL" id="JBHUPD010000003">
    <property type="protein sequence ID" value="MFD2874031.1"/>
    <property type="molecule type" value="Genomic_DNA"/>
</dbReference>
<protein>
    <submittedName>
        <fullName evidence="2">Uncharacterized protein</fullName>
    </submittedName>
</protein>
<dbReference type="Proteomes" id="UP001597557">
    <property type="component" value="Unassembled WGS sequence"/>
</dbReference>
<sequence length="626" mass="66306">MKRLLKTLIMICLPALVLAQAKPDYKRTLTRQVVSDMASKAQEFLAIPKAIGVIKPSYVPDSNWAAGILLNTAEQALYIGGNKYADTVKKIALTQKGATNGVATLDGGGKVPLSQLPANLLVYKGQWNPATNTPTLVNGTGTSGDVWEASADGDHNFGSGTLHFLQGDFVIYNGSAWQLSAGTNRVTSVNGYQGIVNLNTDDVGEGSTNKYYTQARVQAWSDLAYAPISGSANYLNLTGSTQTIGQSPNITGILSFTNITATAGNGQQGFRFLNGDGTTYSRIFYHKDNHELHIEAPIIGSAFETSTSYISDYGVGTSNLGITHSTYGVQITAPSLTNNRSQTIQDKNGVFAYLDDIPSNYVTTNTTQTGLTGDKTSAGNRYYINPTLATSSVQQPSPTIESGGQGWSTSGAGSSQYVSFFVKTVPVSSASLSTSYFSWNSNINGTITNDIMKLTPAGGLTITSTFNAASTITAPRITLNTGNIQTTPTDAVALSNASTATLAIPIQYSTAIRWDASAYNPILSTANSINWRLDVRPTSSNPVTSLWTLSTQLNAGGYSTVFTVDNSGNTISSGYLKVTQLRISALNAAPTSSSDTGTTGEIRYTSNGIFWCIATNSWIKVTGSTF</sequence>
<proteinExistence type="predicted"/>
<evidence type="ECO:0000256" key="1">
    <source>
        <dbReference type="SAM" id="SignalP"/>
    </source>
</evidence>
<accession>A0ABW5YFI8</accession>
<dbReference type="RefSeq" id="WP_377187910.1">
    <property type="nucleotide sequence ID" value="NZ_JBHUPD010000003.1"/>
</dbReference>
<feature type="chain" id="PRO_5045144187" evidence="1">
    <location>
        <begin position="20"/>
        <end position="626"/>
    </location>
</feature>